<dbReference type="EMBL" id="CP159289">
    <property type="protein sequence ID" value="XCH22331.1"/>
    <property type="molecule type" value="Genomic_DNA"/>
</dbReference>
<feature type="chain" id="PRO_5043908043" evidence="1">
    <location>
        <begin position="23"/>
        <end position="277"/>
    </location>
</feature>
<dbReference type="InterPro" id="IPR011042">
    <property type="entry name" value="6-blade_b-propeller_TolB-like"/>
</dbReference>
<name>A0AAU8FF51_9BACT</name>
<accession>A0AAU8FF51</accession>
<sequence length="277" mass="29771">MKTKRFLLATLLSSFTALSTQAQHSLTRLWSSEASLPVPESVLYSASGKALYVAQIDGKAGEKDGKGGIAKVGLDGKIIAQDWVTGLNAPKGMGIKGGKLFVADLTEVVEIDIKSGKIDKKHEIEGAKFLNDLTIDSKGTIYVSDSDTKKVHAIRDGKVSTYFEELTRPNGLLAVGSDLLIADSGSLKKLTPSKQITVLAEGMDKSTDGIEQVKPGEYIVSCWAGIIYYVKSDGTTEKLLDTSADKTNSADIGYDPAKKIVYVPTFMKNNVVAYQLK</sequence>
<organism evidence="2">
    <name type="scientific">Dyadobacter sp. 676</name>
    <dbReference type="NCBI Taxonomy" id="3088362"/>
    <lineage>
        <taxon>Bacteria</taxon>
        <taxon>Pseudomonadati</taxon>
        <taxon>Bacteroidota</taxon>
        <taxon>Cytophagia</taxon>
        <taxon>Cytophagales</taxon>
        <taxon>Spirosomataceae</taxon>
        <taxon>Dyadobacter</taxon>
    </lineage>
</organism>
<protein>
    <submittedName>
        <fullName evidence="2">ATP/GTP-binding protein</fullName>
    </submittedName>
</protein>
<dbReference type="SUPFAM" id="SSF63829">
    <property type="entry name" value="Calcium-dependent phosphotriesterase"/>
    <property type="match status" value="1"/>
</dbReference>
<feature type="signal peptide" evidence="1">
    <location>
        <begin position="1"/>
        <end position="22"/>
    </location>
</feature>
<evidence type="ECO:0000313" key="2">
    <source>
        <dbReference type="EMBL" id="XCH22331.1"/>
    </source>
</evidence>
<dbReference type="Gene3D" id="2.120.10.30">
    <property type="entry name" value="TolB, C-terminal domain"/>
    <property type="match status" value="1"/>
</dbReference>
<keyword evidence="1" id="KW-0732">Signal</keyword>
<evidence type="ECO:0000256" key="1">
    <source>
        <dbReference type="SAM" id="SignalP"/>
    </source>
</evidence>
<dbReference type="AlphaFoldDB" id="A0AAU8FF51"/>
<proteinExistence type="predicted"/>
<gene>
    <name evidence="2" type="ORF">ABV298_18500</name>
</gene>
<dbReference type="RefSeq" id="WP_353717663.1">
    <property type="nucleotide sequence ID" value="NZ_CP159289.1"/>
</dbReference>
<reference evidence="2" key="1">
    <citation type="submission" date="2024-06" db="EMBL/GenBank/DDBJ databases">
        <title>Sequencing and assembly of the genome of Dyadobacter sp. strain 676, a symbiont of Cyamopsis tetragonoloba.</title>
        <authorList>
            <person name="Guro P."/>
            <person name="Sazanova A."/>
            <person name="Kuznetsova I."/>
            <person name="Belimov A."/>
            <person name="Safronova V."/>
        </authorList>
    </citation>
    <scope>NUCLEOTIDE SEQUENCE</scope>
    <source>
        <strain evidence="2">676</strain>
    </source>
</reference>